<accession>A0ABW2K084</accession>
<keyword evidence="1" id="KW-0812">Transmembrane</keyword>
<evidence type="ECO:0000256" key="1">
    <source>
        <dbReference type="SAM" id="Phobius"/>
    </source>
</evidence>
<gene>
    <name evidence="2" type="ORF">ACFQMN_04490</name>
</gene>
<protein>
    <submittedName>
        <fullName evidence="2">DUF1850 domain-containing protein</fullName>
    </submittedName>
</protein>
<keyword evidence="1" id="KW-0472">Membrane</keyword>
<proteinExistence type="predicted"/>
<dbReference type="Pfam" id="PF08905">
    <property type="entry name" value="DUF1850"/>
    <property type="match status" value="1"/>
</dbReference>
<name>A0ABW2K084_9BACI</name>
<keyword evidence="1" id="KW-1133">Transmembrane helix</keyword>
<feature type="transmembrane region" description="Helical" evidence="1">
    <location>
        <begin position="7"/>
        <end position="27"/>
    </location>
</feature>
<dbReference type="InterPro" id="IPR015001">
    <property type="entry name" value="DUF1850"/>
</dbReference>
<sequence>MKRRRVYTIIASLVIGTSLIGMIFYPFRSVVSFEKMDRQGPNIYLPLTEGEHFQMKYTHSVHLSDVIEEYKVRNERLYPVQLIYEDTGIGMPSSAGDGETFEMKDGKYYISNIKGYHDSISLSVGSVRAEHTIRYVDRSYLLKDYVGAGSVITIKPLHVSNWNLMRGETLSE</sequence>
<comment type="caution">
    <text evidence="2">The sequence shown here is derived from an EMBL/GenBank/DDBJ whole genome shotgun (WGS) entry which is preliminary data.</text>
</comment>
<dbReference type="Proteomes" id="UP001596494">
    <property type="component" value="Unassembled WGS sequence"/>
</dbReference>
<dbReference type="RefSeq" id="WP_289216779.1">
    <property type="nucleotide sequence ID" value="NZ_JAPVRC010000008.1"/>
</dbReference>
<keyword evidence="3" id="KW-1185">Reference proteome</keyword>
<organism evidence="2 3">
    <name type="scientific">Halobacillus campisalis</name>
    <dbReference type="NCBI Taxonomy" id="435909"/>
    <lineage>
        <taxon>Bacteria</taxon>
        <taxon>Bacillati</taxon>
        <taxon>Bacillota</taxon>
        <taxon>Bacilli</taxon>
        <taxon>Bacillales</taxon>
        <taxon>Bacillaceae</taxon>
        <taxon>Halobacillus</taxon>
    </lineage>
</organism>
<dbReference type="EMBL" id="JBHTBY010000003">
    <property type="protein sequence ID" value="MFC7320126.1"/>
    <property type="molecule type" value="Genomic_DNA"/>
</dbReference>
<evidence type="ECO:0000313" key="3">
    <source>
        <dbReference type="Proteomes" id="UP001596494"/>
    </source>
</evidence>
<reference evidence="3" key="1">
    <citation type="journal article" date="2019" name="Int. J. Syst. Evol. Microbiol.">
        <title>The Global Catalogue of Microorganisms (GCM) 10K type strain sequencing project: providing services to taxonomists for standard genome sequencing and annotation.</title>
        <authorList>
            <consortium name="The Broad Institute Genomics Platform"/>
            <consortium name="The Broad Institute Genome Sequencing Center for Infectious Disease"/>
            <person name="Wu L."/>
            <person name="Ma J."/>
        </authorList>
    </citation>
    <scope>NUCLEOTIDE SEQUENCE [LARGE SCALE GENOMIC DNA]</scope>
    <source>
        <strain evidence="3">CCUG 73951</strain>
    </source>
</reference>
<evidence type="ECO:0000313" key="2">
    <source>
        <dbReference type="EMBL" id="MFC7320126.1"/>
    </source>
</evidence>